<organism evidence="3 4">
    <name type="scientific">Mycoplasmopsis fermentans (strain ATCC 19989 / NBRC 14854 / NCTC 10117 / PG18)</name>
    <name type="common">Mycoplasma fermentans</name>
    <dbReference type="NCBI Taxonomy" id="496833"/>
    <lineage>
        <taxon>Bacteria</taxon>
        <taxon>Bacillati</taxon>
        <taxon>Mycoplasmatota</taxon>
        <taxon>Mycoplasmoidales</taxon>
        <taxon>Metamycoplasmataceae</taxon>
        <taxon>Mycoplasmopsis</taxon>
    </lineage>
</organism>
<evidence type="ECO:0000256" key="1">
    <source>
        <dbReference type="SAM" id="MobiDB-lite"/>
    </source>
</evidence>
<feature type="transmembrane region" description="Helical" evidence="2">
    <location>
        <begin position="302"/>
        <end position="324"/>
    </location>
</feature>
<keyword evidence="2" id="KW-0812">Transmembrane</keyword>
<dbReference type="Proteomes" id="UP000006810">
    <property type="component" value="Chromosome"/>
</dbReference>
<name>C4XED8_MYCFP</name>
<dbReference type="KEGG" id="mfp:MBIO_0245"/>
<dbReference type="PATRIC" id="fig|496833.3.peg.668"/>
<dbReference type="AlphaFoldDB" id="C4XED8"/>
<dbReference type="HOGENOM" id="CLU_073823_0_0_14"/>
<keyword evidence="4" id="KW-1185">Reference proteome</keyword>
<reference evidence="3 4" key="1">
    <citation type="journal article" date="2009" name="Curr. Microbiol.">
        <title>Molecular cloning and expression of a novel cholinephosphotransferase involved in glycoglycerophospholipid biosynthesis of Mycoplasma fermentans.</title>
        <authorList>
            <person name="Ishida N."/>
            <person name="Irikura D."/>
            <person name="Matsuda K."/>
            <person name="Sato S."/>
            <person name="Asano K."/>
        </authorList>
    </citation>
    <scope>NUCLEOTIDE SEQUENCE [LARGE SCALE GENOMIC DNA]</scope>
    <source>
        <strain evidence="4">ATCC 19989 / NBRC 14854 / NCTC 10117 / PG18</strain>
    </source>
</reference>
<feature type="region of interest" description="Disordered" evidence="1">
    <location>
        <begin position="1"/>
        <end position="27"/>
    </location>
</feature>
<protein>
    <submittedName>
        <fullName evidence="3">Uncharacterized protein</fullName>
    </submittedName>
</protein>
<sequence length="328" mass="37130">MKMAEAKKKTTAANKAKKPVATKTTKKVTAAKTIKKPAATKAKVAKKPTLDKYYISEKPIKKTGDIEFNFKKAKQKTSRKYDEFIDALKEFIFVSETSKNDTRVWFHRNGAYRGSVDLAKAKIILDRLTQQAVEKQRIIEYLEQENLVDKPEPKKVTKKVIIVEEPKPIDLNQEAKEATFFVPNSDLMLASEVQKDDIVASTPTRGCEVFVTNIYPSNGQMEVEYVVKNENNQSDSQIKTLYGFKQNPVTEEIMTISDEEEKKLESNIVEDTEPAEVVDVESDENKNTSVENDKKSKMSKELLWTIITMSVLLIAALTILVLVATRVI</sequence>
<feature type="compositionally biased region" description="Basic residues" evidence="1">
    <location>
        <begin position="15"/>
        <end position="26"/>
    </location>
</feature>
<keyword evidence="2" id="KW-1133">Transmembrane helix</keyword>
<evidence type="ECO:0000313" key="4">
    <source>
        <dbReference type="Proteomes" id="UP000006810"/>
    </source>
</evidence>
<gene>
    <name evidence="3" type="ordered locus">MBIO_0245</name>
</gene>
<dbReference type="eggNOG" id="ENOG5031YIF">
    <property type="taxonomic scope" value="Bacteria"/>
</dbReference>
<accession>C4XED8</accession>
<evidence type="ECO:0000313" key="3">
    <source>
        <dbReference type="EMBL" id="BAH69510.1"/>
    </source>
</evidence>
<proteinExistence type="predicted"/>
<dbReference type="EMBL" id="AP009608">
    <property type="protein sequence ID" value="BAH69510.1"/>
    <property type="molecule type" value="Genomic_DNA"/>
</dbReference>
<evidence type="ECO:0000256" key="2">
    <source>
        <dbReference type="SAM" id="Phobius"/>
    </source>
</evidence>
<keyword evidence="2" id="KW-0472">Membrane</keyword>